<keyword evidence="1" id="KW-0812">Transmembrane</keyword>
<keyword evidence="1" id="KW-0472">Membrane</keyword>
<evidence type="ECO:0000313" key="3">
    <source>
        <dbReference type="Proteomes" id="UP000261640"/>
    </source>
</evidence>
<reference evidence="2" key="2">
    <citation type="submission" date="2025-09" db="UniProtKB">
        <authorList>
            <consortium name="Ensembl"/>
        </authorList>
    </citation>
    <scope>IDENTIFICATION</scope>
</reference>
<dbReference type="InParanoid" id="A0A3Q3KYH4"/>
<evidence type="ECO:0000256" key="1">
    <source>
        <dbReference type="SAM" id="Phobius"/>
    </source>
</evidence>
<organism evidence="2 3">
    <name type="scientific">Mastacembelus armatus</name>
    <name type="common">zig-zag eel</name>
    <dbReference type="NCBI Taxonomy" id="205130"/>
    <lineage>
        <taxon>Eukaryota</taxon>
        <taxon>Metazoa</taxon>
        <taxon>Chordata</taxon>
        <taxon>Craniata</taxon>
        <taxon>Vertebrata</taxon>
        <taxon>Euteleostomi</taxon>
        <taxon>Actinopterygii</taxon>
        <taxon>Neopterygii</taxon>
        <taxon>Teleostei</taxon>
        <taxon>Neoteleostei</taxon>
        <taxon>Acanthomorphata</taxon>
        <taxon>Anabantaria</taxon>
        <taxon>Synbranchiformes</taxon>
        <taxon>Mastacembelidae</taxon>
        <taxon>Mastacembelus</taxon>
    </lineage>
</organism>
<dbReference type="InterPro" id="IPR038831">
    <property type="entry name" value="SMIM26"/>
</dbReference>
<dbReference type="GeneTree" id="ENSGT00860000134050"/>
<keyword evidence="3" id="KW-1185">Reference proteome</keyword>
<accession>A0A3Q3KYH4</accession>
<dbReference type="PANTHER" id="PTHR40386">
    <property type="entry name" value="SMALL INTEGRAL MEMBRANE PROTEIN 26"/>
    <property type="match status" value="1"/>
</dbReference>
<dbReference type="STRING" id="205130.ENSMAMP00000006573"/>
<dbReference type="Proteomes" id="UP000261640">
    <property type="component" value="Unplaced"/>
</dbReference>
<protein>
    <submittedName>
        <fullName evidence="2">Small integral membrane protein 26</fullName>
    </submittedName>
</protein>
<evidence type="ECO:0000313" key="2">
    <source>
        <dbReference type="Ensembl" id="ENSMAMP00000006573.1"/>
    </source>
</evidence>
<name>A0A3Q3KYH4_9TELE</name>
<dbReference type="Ensembl" id="ENSMAMT00000006756.2">
    <property type="protein sequence ID" value="ENSMAMP00000006573.1"/>
    <property type="gene ID" value="ENSMAMG00000004480.2"/>
</dbReference>
<feature type="transmembrane region" description="Helical" evidence="1">
    <location>
        <begin position="12"/>
        <end position="31"/>
    </location>
</feature>
<dbReference type="PANTHER" id="PTHR40386:SF1">
    <property type="entry name" value="SMALL INTEGRAL MEMBRANE PROTEIN 26"/>
    <property type="match status" value="1"/>
</dbReference>
<sequence length="94" mass="10841">MSLKDLAKWNIRLSAVYAVGVWTMIGSYAYFRYTGLKQEEEQPEDPNQVTYRTAHTNTIITYRKDFVPYTTRIYNFIALFSGDSGTGDSKNEPQ</sequence>
<reference evidence="2" key="1">
    <citation type="submission" date="2025-08" db="UniProtKB">
        <authorList>
            <consortium name="Ensembl"/>
        </authorList>
    </citation>
    <scope>IDENTIFICATION</scope>
</reference>
<proteinExistence type="predicted"/>
<keyword evidence="1" id="KW-1133">Transmembrane helix</keyword>
<dbReference type="AlphaFoldDB" id="A0A3Q3KYH4"/>